<dbReference type="Proteomes" id="UP001319200">
    <property type="component" value="Unassembled WGS sequence"/>
</dbReference>
<gene>
    <name evidence="1" type="ORF">KK083_30665</name>
</gene>
<reference evidence="1 2" key="1">
    <citation type="submission" date="2021-05" db="EMBL/GenBank/DDBJ databases">
        <title>A Polyphasic approach of four new species of the genus Ohtaekwangia: Ohtaekwangia histidinii sp. nov., Ohtaekwangia cretensis sp. nov., Ohtaekwangia indiensis sp. nov., Ohtaekwangia reichenbachii sp. nov. from diverse environment.</title>
        <authorList>
            <person name="Octaviana S."/>
        </authorList>
    </citation>
    <scope>NUCLEOTIDE SEQUENCE [LARGE SCALE GENOMIC DNA]</scope>
    <source>
        <strain evidence="1 2">PWU4</strain>
    </source>
</reference>
<evidence type="ECO:0000313" key="2">
    <source>
        <dbReference type="Proteomes" id="UP001319200"/>
    </source>
</evidence>
<proteinExistence type="predicted"/>
<keyword evidence="2" id="KW-1185">Reference proteome</keyword>
<dbReference type="AlphaFoldDB" id="A0AAP2DRM5"/>
<accession>A0AAP2DRM5</accession>
<dbReference type="EMBL" id="JAHESF010000064">
    <property type="protein sequence ID" value="MBT1701295.1"/>
    <property type="molecule type" value="Genomic_DNA"/>
</dbReference>
<dbReference type="InterPro" id="IPR045391">
    <property type="entry name" value="DUF6520"/>
</dbReference>
<sequence length="95" mass="9733">MKSIKLILPVIAFTIAIVSAVASDALLISARGINPNTSACVTGTLVDPPTGKTCNTSNTQVRCQVTISVSGVPTQVGAFTADGTCQSSEALFYNN</sequence>
<evidence type="ECO:0000313" key="1">
    <source>
        <dbReference type="EMBL" id="MBT1701295.1"/>
    </source>
</evidence>
<dbReference type="RefSeq" id="WP_254169978.1">
    <property type="nucleotide sequence ID" value="NZ_JAHESF010000064.1"/>
</dbReference>
<dbReference type="Pfam" id="PF20130">
    <property type="entry name" value="DUF6520"/>
    <property type="match status" value="1"/>
</dbReference>
<organism evidence="1 2">
    <name type="scientific">Chryseosolibacter histidini</name>
    <dbReference type="NCBI Taxonomy" id="2782349"/>
    <lineage>
        <taxon>Bacteria</taxon>
        <taxon>Pseudomonadati</taxon>
        <taxon>Bacteroidota</taxon>
        <taxon>Cytophagia</taxon>
        <taxon>Cytophagales</taxon>
        <taxon>Chryseotaleaceae</taxon>
        <taxon>Chryseosolibacter</taxon>
    </lineage>
</organism>
<protein>
    <submittedName>
        <fullName evidence="1">Uncharacterized protein</fullName>
    </submittedName>
</protein>
<comment type="caution">
    <text evidence="1">The sequence shown here is derived from an EMBL/GenBank/DDBJ whole genome shotgun (WGS) entry which is preliminary data.</text>
</comment>
<name>A0AAP2DRM5_9BACT</name>